<comment type="similarity">
    <text evidence="1 2">Belongs to the outer membrane factor (OMF) (TC 1.B.17) family.</text>
</comment>
<keyword evidence="3" id="KW-0614">Plasmid</keyword>
<dbReference type="Gene3D" id="2.20.200.10">
    <property type="entry name" value="Outer membrane efflux proteins (OEP)"/>
    <property type="match status" value="1"/>
</dbReference>
<evidence type="ECO:0000313" key="3">
    <source>
        <dbReference type="EMBL" id="BCF94671.1"/>
    </source>
</evidence>
<dbReference type="GO" id="GO:0005886">
    <property type="term" value="C:plasma membrane"/>
    <property type="evidence" value="ECO:0007669"/>
    <property type="project" value="UniProtKB-SubCell"/>
</dbReference>
<dbReference type="EMBL" id="AP023176">
    <property type="protein sequence ID" value="BCF94671.1"/>
    <property type="molecule type" value="Genomic_DNA"/>
</dbReference>
<keyword evidence="2" id="KW-1134">Transmembrane beta strand</keyword>
<gene>
    <name evidence="3" type="ORF">PPGU16_77380</name>
</gene>
<reference evidence="3 4" key="1">
    <citation type="journal article" date="2020" name="Genes (Basel)">
        <title>Genomic Comparison of Insect Gut Symbionts from Divergent Burkholderia Subclades.</title>
        <authorList>
            <person name="Takeshita K."/>
            <person name="Kikuchi Y."/>
        </authorList>
    </citation>
    <scope>NUCLEOTIDE SEQUENCE [LARGE SCALE GENOMIC DNA]</scope>
    <source>
        <strain evidence="3 4">PGU16</strain>
        <plasmid evidence="3 4">PPGU16_p1</plasmid>
    </source>
</reference>
<accession>A0A7I8C2C9</accession>
<dbReference type="InterPro" id="IPR003423">
    <property type="entry name" value="OMP_efflux"/>
</dbReference>
<keyword evidence="4" id="KW-1185">Reference proteome</keyword>
<dbReference type="PANTHER" id="PTHR30203:SF33">
    <property type="entry name" value="BLR4455 PROTEIN"/>
    <property type="match status" value="1"/>
</dbReference>
<dbReference type="SUPFAM" id="SSF56954">
    <property type="entry name" value="Outer membrane efflux proteins (OEP)"/>
    <property type="match status" value="1"/>
</dbReference>
<dbReference type="Proteomes" id="UP000510888">
    <property type="component" value="Plasmid PPGU16_p1"/>
</dbReference>
<keyword evidence="2 3" id="KW-0449">Lipoprotein</keyword>
<dbReference type="NCBIfam" id="TIGR01845">
    <property type="entry name" value="outer_NodT"/>
    <property type="match status" value="1"/>
</dbReference>
<dbReference type="RefSeq" id="WP_180726139.1">
    <property type="nucleotide sequence ID" value="NZ_AP023176.1"/>
</dbReference>
<name>A0A7I8C2C9_9BURK</name>
<organism evidence="3 4">
    <name type="scientific">Paraburkholderia largidicola</name>
    <dbReference type="NCBI Taxonomy" id="3014751"/>
    <lineage>
        <taxon>Bacteria</taxon>
        <taxon>Pseudomonadati</taxon>
        <taxon>Pseudomonadota</taxon>
        <taxon>Betaproteobacteria</taxon>
        <taxon>Burkholderiales</taxon>
        <taxon>Burkholderiaceae</taxon>
        <taxon>Paraburkholderia</taxon>
    </lineage>
</organism>
<sequence>MMDKATPTMRRVHRTIVAVAIATLCAGCAIGPDYKKPDVAVPATFKEMNSPDASGVWQQAQPDPAASLDSRWWTMFGDQTLDDLCERALKANQTLAQYDAAYRSARAQVASARASLFPTVSFAGSGTRSGSGSSTQVSSSGTVSSYASKSVSAQLEASWEPDLWGSVRRSVEASEASAQASDAQLAGERLSVLATLAVDYFTVRAADADLAILDEERRIDAELLALTEAKYKHGVSSYDDVRTAHNTLQAIDESIASAQLTRRQYEHAIAVLIGEAPAAFSLPVQADYRFGLPALPVALPSALLQRRPDVVQAERTVAQYNAKIGVAKAGYFPTITLSADGGWSGTSLAHLVSLPTRFWSLGFDVAQTVFDAGATSASVRAARANYDQEVAAYRQTVLSAFQDVEDYLSAVQIATRQAAASNDVAQRSGELAASQQRNFAAGTSSRIDVLDTQLTQVQDRKIALDYSSTALQNAVMLVKALGGGWDGDVGALKTAKASSEK</sequence>
<keyword evidence="2" id="KW-0564">Palmitate</keyword>
<evidence type="ECO:0000313" key="4">
    <source>
        <dbReference type="Proteomes" id="UP000510888"/>
    </source>
</evidence>
<protein>
    <submittedName>
        <fullName evidence="3">Outer membrane efflux lipoprotein</fullName>
    </submittedName>
</protein>
<dbReference type="AlphaFoldDB" id="A0A7I8C2C9"/>
<keyword evidence="2" id="KW-0472">Membrane</keyword>
<dbReference type="KEGG" id="plad:PPGU16_77380"/>
<dbReference type="PANTHER" id="PTHR30203">
    <property type="entry name" value="OUTER MEMBRANE CATION EFFLUX PROTEIN"/>
    <property type="match status" value="1"/>
</dbReference>
<evidence type="ECO:0000256" key="2">
    <source>
        <dbReference type="RuleBase" id="RU362097"/>
    </source>
</evidence>
<dbReference type="InterPro" id="IPR010131">
    <property type="entry name" value="MdtP/NodT-like"/>
</dbReference>
<geneLocation type="plasmid" evidence="3 4">
    <name>PPGU16_p1</name>
</geneLocation>
<dbReference type="GO" id="GO:0015562">
    <property type="term" value="F:efflux transmembrane transporter activity"/>
    <property type="evidence" value="ECO:0007669"/>
    <property type="project" value="InterPro"/>
</dbReference>
<dbReference type="Gene3D" id="1.20.1600.10">
    <property type="entry name" value="Outer membrane efflux proteins (OEP)"/>
    <property type="match status" value="1"/>
</dbReference>
<keyword evidence="2" id="KW-0812">Transmembrane</keyword>
<evidence type="ECO:0000256" key="1">
    <source>
        <dbReference type="ARBA" id="ARBA00007613"/>
    </source>
</evidence>
<proteinExistence type="inferred from homology"/>
<comment type="subcellular location">
    <subcellularLocation>
        <location evidence="2">Cell membrane</location>
        <topology evidence="2">Lipid-anchor</topology>
    </subcellularLocation>
</comment>
<dbReference type="Pfam" id="PF02321">
    <property type="entry name" value="OEP"/>
    <property type="match status" value="2"/>
</dbReference>